<dbReference type="EMBL" id="CASHSV030000513">
    <property type="protein sequence ID" value="CAJ2666106.1"/>
    <property type="molecule type" value="Genomic_DNA"/>
</dbReference>
<comment type="caution">
    <text evidence="1">The sequence shown here is derived from an EMBL/GenBank/DDBJ whole genome shotgun (WGS) entry which is preliminary data.</text>
</comment>
<sequence length="81" mass="9061">MVKVYMFIYPMVMFFSILISIANSVFLMCRTNEDCRNLLCLDADHSPACGFPFHVTGSEGFGVCGCRYEKVPSTLHKISGL</sequence>
<protein>
    <submittedName>
        <fullName evidence="1">Uncharacterized protein</fullName>
    </submittedName>
</protein>
<evidence type="ECO:0000313" key="1">
    <source>
        <dbReference type="EMBL" id="CAJ2666106.1"/>
    </source>
</evidence>
<reference evidence="1" key="1">
    <citation type="submission" date="2023-10" db="EMBL/GenBank/DDBJ databases">
        <authorList>
            <person name="Rodriguez Cubillos JULIANA M."/>
            <person name="De Vega J."/>
        </authorList>
    </citation>
    <scope>NUCLEOTIDE SEQUENCE</scope>
</reference>
<organism evidence="1 2">
    <name type="scientific">Trifolium pratense</name>
    <name type="common">Red clover</name>
    <dbReference type="NCBI Taxonomy" id="57577"/>
    <lineage>
        <taxon>Eukaryota</taxon>
        <taxon>Viridiplantae</taxon>
        <taxon>Streptophyta</taxon>
        <taxon>Embryophyta</taxon>
        <taxon>Tracheophyta</taxon>
        <taxon>Spermatophyta</taxon>
        <taxon>Magnoliopsida</taxon>
        <taxon>eudicotyledons</taxon>
        <taxon>Gunneridae</taxon>
        <taxon>Pentapetalae</taxon>
        <taxon>rosids</taxon>
        <taxon>fabids</taxon>
        <taxon>Fabales</taxon>
        <taxon>Fabaceae</taxon>
        <taxon>Papilionoideae</taxon>
        <taxon>50 kb inversion clade</taxon>
        <taxon>NPAAA clade</taxon>
        <taxon>Hologalegina</taxon>
        <taxon>IRL clade</taxon>
        <taxon>Trifolieae</taxon>
        <taxon>Trifolium</taxon>
    </lineage>
</organism>
<dbReference type="Proteomes" id="UP001177021">
    <property type="component" value="Unassembled WGS sequence"/>
</dbReference>
<name>A0ACB0LCJ4_TRIPR</name>
<evidence type="ECO:0000313" key="2">
    <source>
        <dbReference type="Proteomes" id="UP001177021"/>
    </source>
</evidence>
<gene>
    <name evidence="1" type="ORF">MILVUS5_LOCUS30965</name>
</gene>
<keyword evidence="2" id="KW-1185">Reference proteome</keyword>
<accession>A0ACB0LCJ4</accession>
<proteinExistence type="predicted"/>